<proteinExistence type="predicted"/>
<comment type="caution">
    <text evidence="1">The sequence shown here is derived from an EMBL/GenBank/DDBJ whole genome shotgun (WGS) entry which is preliminary data.</text>
</comment>
<reference evidence="1" key="1">
    <citation type="submission" date="2022-03" db="EMBL/GenBank/DDBJ databases">
        <authorList>
            <person name="Lindestad O."/>
        </authorList>
    </citation>
    <scope>NUCLEOTIDE SEQUENCE</scope>
</reference>
<dbReference type="AlphaFoldDB" id="A0A8S4SK35"/>
<dbReference type="EMBL" id="CAKXAJ010026261">
    <property type="protein sequence ID" value="CAH2264765.1"/>
    <property type="molecule type" value="Genomic_DNA"/>
</dbReference>
<gene>
    <name evidence="1" type="primary">jg19170</name>
    <name evidence="1" type="ORF">PAEG_LOCUS24677</name>
</gene>
<accession>A0A8S4SK35</accession>
<dbReference type="OrthoDB" id="6849532at2759"/>
<sequence length="101" mass="11379">MDHVGCGRGRSIQRRLRGELSPGTLNPPVIPDPFYPSECYLFSNTCKCFNNRRSSRLTGRLIACQLRKNHLAPIILLPVLHRKKSLSGLLLLNKFHIATNA</sequence>
<protein>
    <submittedName>
        <fullName evidence="1">Jg19170 protein</fullName>
    </submittedName>
</protein>
<name>A0A8S4SK35_9NEOP</name>
<evidence type="ECO:0000313" key="2">
    <source>
        <dbReference type="Proteomes" id="UP000838756"/>
    </source>
</evidence>
<organism evidence="1 2">
    <name type="scientific">Pararge aegeria aegeria</name>
    <dbReference type="NCBI Taxonomy" id="348720"/>
    <lineage>
        <taxon>Eukaryota</taxon>
        <taxon>Metazoa</taxon>
        <taxon>Ecdysozoa</taxon>
        <taxon>Arthropoda</taxon>
        <taxon>Hexapoda</taxon>
        <taxon>Insecta</taxon>
        <taxon>Pterygota</taxon>
        <taxon>Neoptera</taxon>
        <taxon>Endopterygota</taxon>
        <taxon>Lepidoptera</taxon>
        <taxon>Glossata</taxon>
        <taxon>Ditrysia</taxon>
        <taxon>Papilionoidea</taxon>
        <taxon>Nymphalidae</taxon>
        <taxon>Satyrinae</taxon>
        <taxon>Satyrini</taxon>
        <taxon>Parargina</taxon>
        <taxon>Pararge</taxon>
    </lineage>
</organism>
<dbReference type="Proteomes" id="UP000838756">
    <property type="component" value="Unassembled WGS sequence"/>
</dbReference>
<keyword evidence="2" id="KW-1185">Reference proteome</keyword>
<evidence type="ECO:0000313" key="1">
    <source>
        <dbReference type="EMBL" id="CAH2264765.1"/>
    </source>
</evidence>